<keyword evidence="1" id="KW-1133">Transmembrane helix</keyword>
<protein>
    <submittedName>
        <fullName evidence="3">VanZ family protein</fullName>
    </submittedName>
</protein>
<proteinExistence type="predicted"/>
<dbReference type="RefSeq" id="WP_125693376.1">
    <property type="nucleotide sequence ID" value="NZ_JBHSSK010000004.1"/>
</dbReference>
<evidence type="ECO:0000313" key="4">
    <source>
        <dbReference type="Proteomes" id="UP001596254"/>
    </source>
</evidence>
<feature type="transmembrane region" description="Helical" evidence="1">
    <location>
        <begin position="30"/>
        <end position="49"/>
    </location>
</feature>
<keyword evidence="4" id="KW-1185">Reference proteome</keyword>
<evidence type="ECO:0000256" key="1">
    <source>
        <dbReference type="SAM" id="Phobius"/>
    </source>
</evidence>
<dbReference type="Pfam" id="PF04892">
    <property type="entry name" value="VanZ"/>
    <property type="match status" value="1"/>
</dbReference>
<feature type="transmembrane region" description="Helical" evidence="1">
    <location>
        <begin position="61"/>
        <end position="84"/>
    </location>
</feature>
<feature type="domain" description="VanZ-like" evidence="2">
    <location>
        <begin position="48"/>
        <end position="158"/>
    </location>
</feature>
<comment type="caution">
    <text evidence="3">The sequence shown here is derived from an EMBL/GenBank/DDBJ whole genome shotgun (WGS) entry which is preliminary data.</text>
</comment>
<feature type="transmembrane region" description="Helical" evidence="1">
    <location>
        <begin position="105"/>
        <end position="129"/>
    </location>
</feature>
<evidence type="ECO:0000313" key="3">
    <source>
        <dbReference type="EMBL" id="MFC6206013.1"/>
    </source>
</evidence>
<dbReference type="EMBL" id="JBHSSK010000004">
    <property type="protein sequence ID" value="MFC6206013.1"/>
    <property type="molecule type" value="Genomic_DNA"/>
</dbReference>
<accession>A0ABW1SP85</accession>
<feature type="transmembrane region" description="Helical" evidence="1">
    <location>
        <begin position="6"/>
        <end position="23"/>
    </location>
</feature>
<organism evidence="3 4">
    <name type="scientific">Levilactobacillus tongjiangensis</name>
    <dbReference type="NCBI Taxonomy" id="2486023"/>
    <lineage>
        <taxon>Bacteria</taxon>
        <taxon>Bacillati</taxon>
        <taxon>Bacillota</taxon>
        <taxon>Bacilli</taxon>
        <taxon>Lactobacillales</taxon>
        <taxon>Lactobacillaceae</taxon>
        <taxon>Levilactobacillus</taxon>
    </lineage>
</organism>
<reference evidence="4" key="1">
    <citation type="journal article" date="2019" name="Int. J. Syst. Evol. Microbiol.">
        <title>The Global Catalogue of Microorganisms (GCM) 10K type strain sequencing project: providing services to taxonomists for standard genome sequencing and annotation.</title>
        <authorList>
            <consortium name="The Broad Institute Genomics Platform"/>
            <consortium name="The Broad Institute Genome Sequencing Center for Infectious Disease"/>
            <person name="Wu L."/>
            <person name="Ma J."/>
        </authorList>
    </citation>
    <scope>NUCLEOTIDE SEQUENCE [LARGE SCALE GENOMIC DNA]</scope>
    <source>
        <strain evidence="4">CCM 8905</strain>
    </source>
</reference>
<keyword evidence="1" id="KW-0472">Membrane</keyword>
<dbReference type="Proteomes" id="UP001596254">
    <property type="component" value="Unassembled WGS sequence"/>
</dbReference>
<dbReference type="InterPro" id="IPR006976">
    <property type="entry name" value="VanZ-like"/>
</dbReference>
<name>A0ABW1SP85_9LACO</name>
<sequence>MDRWLPYGVTSLVLVSLIFRTISRRQYRQALWWLGCWGLASLTWTPVALNFGGTIGEITTHWWFGGIWVIHPLQAASMDISFWLNILMTVPQGVLWQLNHRWSRWWQWFAVGLATGLTLETGQALGNWVVSLGRWVDINDVITNCLGVMIGAASWWLVQRYRQQN</sequence>
<evidence type="ECO:0000259" key="2">
    <source>
        <dbReference type="Pfam" id="PF04892"/>
    </source>
</evidence>
<keyword evidence="1" id="KW-0812">Transmembrane</keyword>
<feature type="transmembrane region" description="Helical" evidence="1">
    <location>
        <begin position="141"/>
        <end position="158"/>
    </location>
</feature>
<gene>
    <name evidence="3" type="ORF">ACFP1G_00695</name>
</gene>